<sequence length="30" mass="3313">MLLANNGQFKRNLKAAGFKVKAYSGHVFSD</sequence>
<dbReference type="STRING" id="637905.SVI_0403"/>
<organism evidence="1 2">
    <name type="scientific">Shewanella violacea (strain JCM 10179 / CIP 106290 / LMG 19151 / DSS12)</name>
    <dbReference type="NCBI Taxonomy" id="637905"/>
    <lineage>
        <taxon>Bacteria</taxon>
        <taxon>Pseudomonadati</taxon>
        <taxon>Pseudomonadota</taxon>
        <taxon>Gammaproteobacteria</taxon>
        <taxon>Alteromonadales</taxon>
        <taxon>Shewanellaceae</taxon>
        <taxon>Shewanella</taxon>
    </lineage>
</organism>
<keyword evidence="2" id="KW-1185">Reference proteome</keyword>
<reference evidence="2" key="1">
    <citation type="journal article" date="2010" name="Mol. Biosyst.">
        <title>Complete genome sequence and comparative analysis of Shewanella violacea, a psychrophilic and piezophilic bacterium from deep sea floor sediments.</title>
        <authorList>
            <person name="Aono E."/>
            <person name="Baba T."/>
            <person name="Ara T."/>
            <person name="Nishi T."/>
            <person name="Nakamichi T."/>
            <person name="Inamoto E."/>
            <person name="Toyonaga H."/>
            <person name="Hasegawa M."/>
            <person name="Takai Y."/>
            <person name="Okumura Y."/>
            <person name="Baba M."/>
            <person name="Tomita M."/>
            <person name="Kato C."/>
            <person name="Oshima T."/>
            <person name="Nakasone K."/>
            <person name="Mori H."/>
        </authorList>
    </citation>
    <scope>NUCLEOTIDE SEQUENCE [LARGE SCALE GENOMIC DNA]</scope>
    <source>
        <strain evidence="2">JCM 10179 / CIP 106290 / LMG 19151 / DSS12</strain>
    </source>
</reference>
<proteinExistence type="predicted"/>
<dbReference type="Proteomes" id="UP000002350">
    <property type="component" value="Chromosome"/>
</dbReference>
<evidence type="ECO:0000313" key="1">
    <source>
        <dbReference type="EMBL" id="BAJ00374.1"/>
    </source>
</evidence>
<gene>
    <name evidence="1" type="ordered locus">SVI_0403</name>
</gene>
<protein>
    <submittedName>
        <fullName evidence="1">Uncharacterized protein</fullName>
    </submittedName>
</protein>
<dbReference type="AlphaFoldDB" id="D4ZEZ4"/>
<dbReference type="HOGENOM" id="CLU_3405413_0_0_6"/>
<name>D4ZEZ4_SHEVD</name>
<dbReference type="EMBL" id="AP011177">
    <property type="protein sequence ID" value="BAJ00374.1"/>
    <property type="molecule type" value="Genomic_DNA"/>
</dbReference>
<dbReference type="KEGG" id="svo:SVI_0403"/>
<accession>D4ZEZ4</accession>
<evidence type="ECO:0000313" key="2">
    <source>
        <dbReference type="Proteomes" id="UP000002350"/>
    </source>
</evidence>